<gene>
    <name evidence="1" type="ORF">PC129_g23190</name>
</gene>
<accession>A0A8T1GYF1</accession>
<name>A0A8T1GYF1_9STRA</name>
<evidence type="ECO:0000313" key="1">
    <source>
        <dbReference type="EMBL" id="KAG3202612.1"/>
    </source>
</evidence>
<protein>
    <submittedName>
        <fullName evidence="1">Uncharacterized protein</fullName>
    </submittedName>
</protein>
<organism evidence="1 2">
    <name type="scientific">Phytophthora cactorum</name>
    <dbReference type="NCBI Taxonomy" id="29920"/>
    <lineage>
        <taxon>Eukaryota</taxon>
        <taxon>Sar</taxon>
        <taxon>Stramenopiles</taxon>
        <taxon>Oomycota</taxon>
        <taxon>Peronosporomycetes</taxon>
        <taxon>Peronosporales</taxon>
        <taxon>Peronosporaceae</taxon>
        <taxon>Phytophthora</taxon>
    </lineage>
</organism>
<proteinExistence type="predicted"/>
<dbReference type="EMBL" id="RCMV01002489">
    <property type="protein sequence ID" value="KAG3202612.1"/>
    <property type="molecule type" value="Genomic_DNA"/>
</dbReference>
<evidence type="ECO:0000313" key="2">
    <source>
        <dbReference type="Proteomes" id="UP000760860"/>
    </source>
</evidence>
<dbReference type="Proteomes" id="UP000760860">
    <property type="component" value="Unassembled WGS sequence"/>
</dbReference>
<reference evidence="1" key="1">
    <citation type="submission" date="2018-05" db="EMBL/GenBank/DDBJ databases">
        <title>Effector identification in a new, highly contiguous assembly of the strawberry crown rot pathogen Phytophthora cactorum.</title>
        <authorList>
            <person name="Armitage A.D."/>
            <person name="Nellist C.F."/>
            <person name="Bates H."/>
            <person name="Vickerstaff R.J."/>
            <person name="Harrison R.J."/>
        </authorList>
    </citation>
    <scope>NUCLEOTIDE SEQUENCE</scope>
    <source>
        <strain evidence="1">P421</strain>
    </source>
</reference>
<dbReference type="AlphaFoldDB" id="A0A8T1GYF1"/>
<sequence length="176" mass="19990">MFVHKDAADTYGWTKLDALKNFPFIHVDDPIIRSAIRYKAMDRATLLKRMVALVGIVDTNSAEELAGEKFGLVFDGLTDSAEHAIACFAATKQGLRFLAFSPFEDERSMTAAEHIDFLDMVLSQYGLMGWNKVQVHRHEVNPRNVRSCRAFLFDREEHHVSKAILESRSNTDAEQE</sequence>
<comment type="caution">
    <text evidence="1">The sequence shown here is derived from an EMBL/GenBank/DDBJ whole genome shotgun (WGS) entry which is preliminary data.</text>
</comment>